<evidence type="ECO:0000256" key="6">
    <source>
        <dbReference type="ARBA" id="ARBA00022728"/>
    </source>
</evidence>
<dbReference type="GO" id="GO:0004333">
    <property type="term" value="F:fumarate hydratase activity"/>
    <property type="evidence" value="ECO:0007669"/>
    <property type="project" value="UniProtKB-EC"/>
</dbReference>
<evidence type="ECO:0000256" key="7">
    <source>
        <dbReference type="ARBA" id="ARBA00022737"/>
    </source>
</evidence>
<keyword evidence="6" id="KW-0747">Spliceosome</keyword>
<dbReference type="InterPro" id="IPR008948">
    <property type="entry name" value="L-Aspartase-like"/>
</dbReference>
<dbReference type="EMBL" id="CP119935">
    <property type="protein sequence ID" value="WFD02631.1"/>
    <property type="molecule type" value="Genomic_DNA"/>
</dbReference>
<dbReference type="InterPro" id="IPR018951">
    <property type="entry name" value="Fumarase_C_C"/>
</dbReference>
<dbReference type="NCBIfam" id="NF008909">
    <property type="entry name" value="PRK12273.1"/>
    <property type="match status" value="1"/>
</dbReference>
<evidence type="ECO:0000259" key="15">
    <source>
        <dbReference type="PROSITE" id="PS50102"/>
    </source>
</evidence>
<dbReference type="GO" id="GO:0006099">
    <property type="term" value="P:tricarboxylic acid cycle"/>
    <property type="evidence" value="ECO:0007669"/>
    <property type="project" value="InterPro"/>
</dbReference>
<dbReference type="HAMAP" id="MF_00743">
    <property type="entry name" value="FumaraseC"/>
    <property type="match status" value="1"/>
</dbReference>
<proteinExistence type="inferred from homology"/>
<keyword evidence="5" id="KW-0507">mRNA processing</keyword>
<dbReference type="FunFam" id="3.30.70.330:FF:000039">
    <property type="entry name" value="U1 small nuclear ribonucleoprotein A"/>
    <property type="match status" value="1"/>
</dbReference>
<dbReference type="Gene3D" id="1.10.40.30">
    <property type="entry name" value="Fumarase/aspartase (C-terminal domain)"/>
    <property type="match status" value="1"/>
</dbReference>
<evidence type="ECO:0000256" key="2">
    <source>
        <dbReference type="ARBA" id="ARBA00007243"/>
    </source>
</evidence>
<dbReference type="FunFam" id="1.20.200.10:FF:000001">
    <property type="entry name" value="Fumarate hydratase, mitochondrial"/>
    <property type="match status" value="1"/>
</dbReference>
<dbReference type="InterPro" id="IPR000504">
    <property type="entry name" value="RRM_dom"/>
</dbReference>
<dbReference type="FunFam" id="3.30.70.330:FF:000029">
    <property type="entry name" value="U2 small nuclear ribonucleoprotein B"/>
    <property type="match status" value="1"/>
</dbReference>
<evidence type="ECO:0000256" key="3">
    <source>
        <dbReference type="ARBA" id="ARBA00009084"/>
    </source>
</evidence>
<dbReference type="GO" id="GO:0005681">
    <property type="term" value="C:spliceosomal complex"/>
    <property type="evidence" value="ECO:0007669"/>
    <property type="project" value="UniProtKB-KW"/>
</dbReference>
<dbReference type="CDD" id="cd12246">
    <property type="entry name" value="RRM1_U1A_like"/>
    <property type="match status" value="1"/>
</dbReference>
<organism evidence="16 17">
    <name type="scientific">Malassezia obtusa</name>
    <dbReference type="NCBI Taxonomy" id="76774"/>
    <lineage>
        <taxon>Eukaryota</taxon>
        <taxon>Fungi</taxon>
        <taxon>Dikarya</taxon>
        <taxon>Basidiomycota</taxon>
        <taxon>Ustilaginomycotina</taxon>
        <taxon>Malasseziomycetes</taxon>
        <taxon>Malasseziales</taxon>
        <taxon>Malasseziaceae</taxon>
        <taxon>Malassezia</taxon>
    </lineage>
</organism>
<dbReference type="Proteomes" id="UP001214603">
    <property type="component" value="Chromosome 2"/>
</dbReference>
<evidence type="ECO:0000256" key="12">
    <source>
        <dbReference type="ARBA" id="ARBA00023274"/>
    </source>
</evidence>
<keyword evidence="7" id="KW-0677">Repeat</keyword>
<dbReference type="PANTHER" id="PTHR11444">
    <property type="entry name" value="ASPARTATEAMMONIA/ARGININOSUCCINATE/ADENYLOSUCCINATE LYASE"/>
    <property type="match status" value="1"/>
</dbReference>
<comment type="similarity">
    <text evidence="2">Belongs to the RRM U1 A/B'' family.</text>
</comment>
<dbReference type="InterPro" id="IPR022761">
    <property type="entry name" value="Fumarate_lyase_N"/>
</dbReference>
<dbReference type="CDD" id="cd12247">
    <property type="entry name" value="RRM2_U1A_like"/>
    <property type="match status" value="1"/>
</dbReference>
<evidence type="ECO:0000256" key="9">
    <source>
        <dbReference type="ARBA" id="ARBA00023187"/>
    </source>
</evidence>
<sequence length="724" mass="78626">MEVATRAAPSQSEGSSTVLEPNETLYIQNLNENIKLPVLKQSLEALFSTYGKVLSVVAHTNVRMRGQAFVSFKSKDTAEKAMREVNGFPLYGKAMRITFAKSKSDSVVRYLAGPDGESALEAHKKARLAEKPVKRRTLARVQANQLPDEYLPPNKILFLQQIPSSTTREDLQKLFGAYPNLLEVRTIPGRSDIAFVEYNDIPSGVQAREATNGYTMPSGERLKVSYAPPNARVCFARYLSSSRAVCEAPKSTIASLQGQIRKERDTFGDLEVPADKYWGAQTQRSSQNFRIGGEAERMPLPLIKAFGVLKKAAATVNKNYGLDPKISDAICQAADEVISGKLASHFPLVVFQTGSGTQTNMNVNEVISNRAIELLGGELGSKKPVHPNDDVNRSQSSNDTFPTAMHIASVLEITQELLPALRHLREALDAKREEFKDIIKIGRTHLQDATPLTLGQEFSGYVAQLDASIERVQSVLPHLRQLAQGGTAVGTGLNTFKGFDVAVADEISNITGEKFLTAPNKFEALATHDAMVEASGAMNTIAVSFMKIANDIRYLGSGPRCGLGELALPENEPGSSIMPGKVNPTQCEALTMVSAQVMGNNVAVSVGGSYGQFELNVFKPVIAKNLLSSIRLLADGARSFTDHCVVGIKANEKRINTLLNESLMLATALNARLGYDNVAKAAKKAHKEDLTLKESTVGLGLLTPEEFDQQVRPELMLGPKDAPK</sequence>
<dbReference type="CDD" id="cd01362">
    <property type="entry name" value="Fumarase_classII"/>
    <property type="match status" value="1"/>
</dbReference>
<dbReference type="GO" id="GO:0006108">
    <property type="term" value="P:malate metabolic process"/>
    <property type="evidence" value="ECO:0007669"/>
    <property type="project" value="TreeGrafter"/>
</dbReference>
<dbReference type="GO" id="GO:0005739">
    <property type="term" value="C:mitochondrion"/>
    <property type="evidence" value="ECO:0007669"/>
    <property type="project" value="TreeGrafter"/>
</dbReference>
<dbReference type="SMART" id="SM00360">
    <property type="entry name" value="RRM"/>
    <property type="match status" value="2"/>
</dbReference>
<dbReference type="EC" id="4.2.1.2" evidence="4"/>
<evidence type="ECO:0000256" key="14">
    <source>
        <dbReference type="PROSITE-ProRule" id="PRU00176"/>
    </source>
</evidence>
<dbReference type="PROSITE" id="PS50102">
    <property type="entry name" value="RRM"/>
    <property type="match status" value="2"/>
</dbReference>
<dbReference type="GO" id="GO:0008380">
    <property type="term" value="P:RNA splicing"/>
    <property type="evidence" value="ECO:0007669"/>
    <property type="project" value="UniProtKB-KW"/>
</dbReference>
<keyword evidence="17" id="KW-1185">Reference proteome</keyword>
<dbReference type="NCBIfam" id="TIGR00979">
    <property type="entry name" value="fumC_II"/>
    <property type="match status" value="1"/>
</dbReference>
<dbReference type="Gene3D" id="1.20.200.10">
    <property type="entry name" value="Fumarase/aspartase (Central domain)"/>
    <property type="match status" value="1"/>
</dbReference>
<dbReference type="InterPro" id="IPR012677">
    <property type="entry name" value="Nucleotide-bd_a/b_plait_sf"/>
</dbReference>
<dbReference type="GO" id="GO:0030532">
    <property type="term" value="C:small nuclear ribonucleoprotein complex"/>
    <property type="evidence" value="ECO:0007669"/>
    <property type="project" value="UniProtKB-ARBA"/>
</dbReference>
<evidence type="ECO:0000256" key="4">
    <source>
        <dbReference type="ARBA" id="ARBA00012921"/>
    </source>
</evidence>
<dbReference type="InterPro" id="IPR020557">
    <property type="entry name" value="Fumarate_lyase_CS"/>
</dbReference>
<evidence type="ECO:0000256" key="11">
    <source>
        <dbReference type="ARBA" id="ARBA00023242"/>
    </source>
</evidence>
<evidence type="ECO:0000313" key="17">
    <source>
        <dbReference type="Proteomes" id="UP001214603"/>
    </source>
</evidence>
<evidence type="ECO:0000256" key="5">
    <source>
        <dbReference type="ARBA" id="ARBA00022664"/>
    </source>
</evidence>
<feature type="domain" description="RRM" evidence="15">
    <location>
        <begin position="155"/>
        <end position="229"/>
    </location>
</feature>
<dbReference type="PROSITE" id="PS00163">
    <property type="entry name" value="FUMARATE_LYASES"/>
    <property type="match status" value="1"/>
</dbReference>
<dbReference type="FunFam" id="1.10.275.10:FF:000001">
    <property type="entry name" value="Fumarate hydratase, mitochondrial"/>
    <property type="match status" value="1"/>
</dbReference>
<dbReference type="SUPFAM" id="SSF48557">
    <property type="entry name" value="L-aspartase-like"/>
    <property type="match status" value="1"/>
</dbReference>
<dbReference type="Gene3D" id="3.30.70.330">
    <property type="match status" value="2"/>
</dbReference>
<reference evidence="16" key="1">
    <citation type="submission" date="2023-03" db="EMBL/GenBank/DDBJ databases">
        <title>Mating type loci evolution in Malassezia.</title>
        <authorList>
            <person name="Coelho M.A."/>
        </authorList>
    </citation>
    <scope>NUCLEOTIDE SEQUENCE</scope>
    <source>
        <strain evidence="16">CBS 7876</strain>
    </source>
</reference>
<dbReference type="Pfam" id="PF10415">
    <property type="entry name" value="FumaraseC_C"/>
    <property type="match status" value="1"/>
</dbReference>
<comment type="subcellular location">
    <subcellularLocation>
        <location evidence="1">Nucleus</location>
    </subcellularLocation>
</comment>
<dbReference type="FunFam" id="1.10.40.30:FF:000002">
    <property type="entry name" value="Fumarate hydratase class II"/>
    <property type="match status" value="1"/>
</dbReference>
<evidence type="ECO:0000256" key="8">
    <source>
        <dbReference type="ARBA" id="ARBA00022884"/>
    </source>
</evidence>
<keyword evidence="10 16" id="KW-0456">Lyase</keyword>
<keyword evidence="9" id="KW-0508">mRNA splicing</keyword>
<dbReference type="GO" id="GO:0003723">
    <property type="term" value="F:RNA binding"/>
    <property type="evidence" value="ECO:0007669"/>
    <property type="project" value="UniProtKB-UniRule"/>
</dbReference>
<dbReference type="SUPFAM" id="SSF54928">
    <property type="entry name" value="RNA-binding domain, RBD"/>
    <property type="match status" value="1"/>
</dbReference>
<dbReference type="Gene3D" id="1.10.275.10">
    <property type="entry name" value="Fumarase/aspartase (N-terminal domain)"/>
    <property type="match status" value="1"/>
</dbReference>
<dbReference type="InterPro" id="IPR005677">
    <property type="entry name" value="Fum_hydII"/>
</dbReference>
<dbReference type="GO" id="GO:0006106">
    <property type="term" value="P:fumarate metabolic process"/>
    <property type="evidence" value="ECO:0007669"/>
    <property type="project" value="InterPro"/>
</dbReference>
<gene>
    <name evidence="16" type="primary">FUM1</name>
    <name evidence="16" type="ORF">MOBT1_001312</name>
</gene>
<comment type="function">
    <text evidence="13">Catalyzes the reversible stereospecific interconversion of fumarate to L-malate. In mitochondrion, catalyzes the hydration of fumarate to L-malate in the tricarboxylic acid (TCA) cycle to facilitate a transition step in the production of energy in the form of NADH. In cytoplasm and nucleus, involved in DNA repair in response to DNA damage: following DNA double-strand breaks (DSBs), translocates from the cytosol to the nucleus and promotes DNA repair by catalyzing the dehydration of L-malate to fumarate.</text>
</comment>
<evidence type="ECO:0000313" key="16">
    <source>
        <dbReference type="EMBL" id="WFD02631.1"/>
    </source>
</evidence>
<keyword evidence="11" id="KW-0539">Nucleus</keyword>
<dbReference type="GO" id="GO:0006397">
    <property type="term" value="P:mRNA processing"/>
    <property type="evidence" value="ECO:0007669"/>
    <property type="project" value="UniProtKB-KW"/>
</dbReference>
<keyword evidence="8 14" id="KW-0694">RNA-binding</keyword>
<dbReference type="InterPro" id="IPR024083">
    <property type="entry name" value="Fumarase/histidase_N"/>
</dbReference>
<dbReference type="InterPro" id="IPR000362">
    <property type="entry name" value="Fumarate_lyase_fam"/>
</dbReference>
<dbReference type="PRINTS" id="PR00149">
    <property type="entry name" value="FUMRATELYASE"/>
</dbReference>
<comment type="similarity">
    <text evidence="3">Belongs to the class-II fumarase/aspartase family. Fumarase subfamily.</text>
</comment>
<feature type="domain" description="RRM" evidence="15">
    <location>
        <begin position="23"/>
        <end position="102"/>
    </location>
</feature>
<evidence type="ECO:0000256" key="1">
    <source>
        <dbReference type="ARBA" id="ARBA00004123"/>
    </source>
</evidence>
<evidence type="ECO:0000256" key="13">
    <source>
        <dbReference type="ARBA" id="ARBA00056821"/>
    </source>
</evidence>
<evidence type="ECO:0000256" key="10">
    <source>
        <dbReference type="ARBA" id="ARBA00023239"/>
    </source>
</evidence>
<dbReference type="PANTHER" id="PTHR11444:SF1">
    <property type="entry name" value="FUMARATE HYDRATASE, MITOCHONDRIAL"/>
    <property type="match status" value="1"/>
</dbReference>
<protein>
    <recommendedName>
        <fullName evidence="4">fumarate hydratase</fullName>
        <ecNumber evidence="4">4.2.1.2</ecNumber>
    </recommendedName>
</protein>
<accession>A0AAF0IW29</accession>
<dbReference type="AlphaFoldDB" id="A0AAF0IW29"/>
<dbReference type="Pfam" id="PF00206">
    <property type="entry name" value="Lyase_1"/>
    <property type="match status" value="1"/>
</dbReference>
<keyword evidence="12" id="KW-0687">Ribonucleoprotein</keyword>
<dbReference type="InterPro" id="IPR035979">
    <property type="entry name" value="RBD_domain_sf"/>
</dbReference>
<name>A0AAF0IW29_9BASI</name>
<dbReference type="Pfam" id="PF00076">
    <property type="entry name" value="RRM_1"/>
    <property type="match status" value="2"/>
</dbReference>